<dbReference type="Proteomes" id="UP001250214">
    <property type="component" value="Unassembled WGS sequence"/>
</dbReference>
<sequence>MTTSAVRSPIARSVLPRTCGGAAADTPGLSALVAFPATCLRLPYEPWIEQERAHEWRRAHEQSRLPRPLRPAHLRRVLRSYRGDLCYGFTDLTA</sequence>
<evidence type="ECO:0000313" key="1">
    <source>
        <dbReference type="EMBL" id="MDS1271621.1"/>
    </source>
</evidence>
<gene>
    <name evidence="1" type="ORF">RIF23_15100</name>
</gene>
<proteinExistence type="predicted"/>
<dbReference type="EMBL" id="JAVLVT010000006">
    <property type="protein sequence ID" value="MDS1271621.1"/>
    <property type="molecule type" value="Genomic_DNA"/>
</dbReference>
<name>A0ABU2H8I5_9ACTN</name>
<comment type="caution">
    <text evidence="1">The sequence shown here is derived from an EMBL/GenBank/DDBJ whole genome shotgun (WGS) entry which is preliminary data.</text>
</comment>
<reference evidence="2" key="1">
    <citation type="submission" date="2023-07" db="EMBL/GenBank/DDBJ databases">
        <title>Novel species in the genus Lipingzhangella isolated from Sambhar Salt Lake.</title>
        <authorList>
            <person name="Jiya N."/>
            <person name="Kajale S."/>
            <person name="Sharma A."/>
        </authorList>
    </citation>
    <scope>NUCLEOTIDE SEQUENCE [LARGE SCALE GENOMIC DNA]</scope>
    <source>
        <strain evidence="2">LS1_29</strain>
    </source>
</reference>
<keyword evidence="2" id="KW-1185">Reference proteome</keyword>
<protein>
    <submittedName>
        <fullName evidence="1">Uncharacterized protein</fullName>
    </submittedName>
</protein>
<dbReference type="RefSeq" id="WP_310913167.1">
    <property type="nucleotide sequence ID" value="NZ_JAVLVT010000006.1"/>
</dbReference>
<evidence type="ECO:0000313" key="2">
    <source>
        <dbReference type="Proteomes" id="UP001250214"/>
    </source>
</evidence>
<organism evidence="1 2">
    <name type="scientific">Lipingzhangella rawalii</name>
    <dbReference type="NCBI Taxonomy" id="2055835"/>
    <lineage>
        <taxon>Bacteria</taxon>
        <taxon>Bacillati</taxon>
        <taxon>Actinomycetota</taxon>
        <taxon>Actinomycetes</taxon>
        <taxon>Streptosporangiales</taxon>
        <taxon>Nocardiopsidaceae</taxon>
        <taxon>Lipingzhangella</taxon>
    </lineage>
</organism>
<accession>A0ABU2H8I5</accession>